<dbReference type="Proteomes" id="UP001207468">
    <property type="component" value="Unassembled WGS sequence"/>
</dbReference>
<accession>A0ACC0TQU9</accession>
<reference evidence="1" key="1">
    <citation type="submission" date="2021-03" db="EMBL/GenBank/DDBJ databases">
        <title>Evolutionary priming and transition to the ectomycorrhizal habit in an iconic lineage of mushroom-forming fungi: is preadaptation a requirement?</title>
        <authorList>
            <consortium name="DOE Joint Genome Institute"/>
            <person name="Looney B.P."/>
            <person name="Miyauchi S."/>
            <person name="Morin E."/>
            <person name="Drula E."/>
            <person name="Courty P.E."/>
            <person name="Chicoki N."/>
            <person name="Fauchery L."/>
            <person name="Kohler A."/>
            <person name="Kuo A."/>
            <person name="LaButti K."/>
            <person name="Pangilinan J."/>
            <person name="Lipzen A."/>
            <person name="Riley R."/>
            <person name="Andreopoulos W."/>
            <person name="He G."/>
            <person name="Johnson J."/>
            <person name="Barry K.W."/>
            <person name="Grigoriev I.V."/>
            <person name="Nagy L."/>
            <person name="Hibbett D."/>
            <person name="Henrissat B."/>
            <person name="Matheny P.B."/>
            <person name="Labbe J."/>
            <person name="Martin A.F."/>
        </authorList>
    </citation>
    <scope>NUCLEOTIDE SEQUENCE</scope>
    <source>
        <strain evidence="1">BPL698</strain>
    </source>
</reference>
<keyword evidence="2" id="KW-1185">Reference proteome</keyword>
<comment type="caution">
    <text evidence="1">The sequence shown here is derived from an EMBL/GenBank/DDBJ whole genome shotgun (WGS) entry which is preliminary data.</text>
</comment>
<organism evidence="1 2">
    <name type="scientific">Russula earlei</name>
    <dbReference type="NCBI Taxonomy" id="71964"/>
    <lineage>
        <taxon>Eukaryota</taxon>
        <taxon>Fungi</taxon>
        <taxon>Dikarya</taxon>
        <taxon>Basidiomycota</taxon>
        <taxon>Agaricomycotina</taxon>
        <taxon>Agaricomycetes</taxon>
        <taxon>Russulales</taxon>
        <taxon>Russulaceae</taxon>
        <taxon>Russula</taxon>
    </lineage>
</organism>
<evidence type="ECO:0000313" key="1">
    <source>
        <dbReference type="EMBL" id="KAI9428690.1"/>
    </source>
</evidence>
<proteinExistence type="predicted"/>
<name>A0ACC0TQU9_9AGAM</name>
<gene>
    <name evidence="1" type="ORF">F5148DRAFT_1296747</name>
</gene>
<dbReference type="EMBL" id="JAGFNK010001904">
    <property type="protein sequence ID" value="KAI9428690.1"/>
    <property type="molecule type" value="Genomic_DNA"/>
</dbReference>
<sequence>MTNKHTSKASSIDDSLLVTPNNIHGMFFKVGGDVATANQFFLTDSTKHFLRGALYFDATPNEDSLGIVNNFLVEDMRHIINTFKWLSVYLSRIKHLFITGKLPRMIAIDNKLISDEVIQEQFVCDLNKCKGGCCEDGDAGAPLEDWEKKEIVQYLEIVKPYMTPAGIAEVNKQGKYLYDREFGWVTPTVNGEICAYGYRDEKGIIKCSFEQAYNDGKIGWKKPISCHLFPIRVSRSKKDPDLEYLNYEPRQDLCSAACTLGEKLKVPVYVFLKESLVRKYGEAFYEELSAIAAHINTKSTIRAADIEHRRKINFNISRYNNVVPQGKQQFIDVMTVRQRAKNAKWLAIENLDKNLEQFESQITARGAKVLWAETAEQALEEIGRICKEKQCKTLVKSKSMVTEEIHLNQYLESNGIESVETDLGEYIQQLDGEPPYHIVTPAMHKSKEDVARLFADKLGTPPNLTPEQLTLVARHKLREKYVQAEVGITGANFIISDIGAVAVTENEGNGRLSCAWPKTHIVIVGIEKVIPSLNDLALFWPLLATFGTGQKVTVYNTIIAGPRQTTETDGPEEMYVILLDNGRTNLLKNPVTREALYFMALLIVVLSAA</sequence>
<protein>
    <submittedName>
        <fullName evidence="1">Uncharacterized protein</fullName>
    </submittedName>
</protein>
<evidence type="ECO:0000313" key="2">
    <source>
        <dbReference type="Proteomes" id="UP001207468"/>
    </source>
</evidence>